<dbReference type="Pfam" id="PF00534">
    <property type="entry name" value="Glycos_transf_1"/>
    <property type="match status" value="1"/>
</dbReference>
<evidence type="ECO:0000259" key="1">
    <source>
        <dbReference type="Pfam" id="PF00534"/>
    </source>
</evidence>
<feature type="domain" description="Glycosyl transferase family 1" evidence="1">
    <location>
        <begin position="193"/>
        <end position="335"/>
    </location>
</feature>
<keyword evidence="2" id="KW-0808">Transferase</keyword>
<comment type="caution">
    <text evidence="2">The sequence shown here is derived from an EMBL/GenBank/DDBJ whole genome shotgun (WGS) entry which is preliminary data.</text>
</comment>
<dbReference type="InterPro" id="IPR050194">
    <property type="entry name" value="Glycosyltransferase_grp1"/>
</dbReference>
<dbReference type="Gene3D" id="3.40.50.2000">
    <property type="entry name" value="Glycogen Phosphorylase B"/>
    <property type="match status" value="2"/>
</dbReference>
<dbReference type="CDD" id="cd03802">
    <property type="entry name" value="GT4_AviGT4-like"/>
    <property type="match status" value="1"/>
</dbReference>
<sequence length="358" mass="39195">MMSQPTYKLLFMSTGVGALGSGLGGGIEVTLPNIVKAMQQRGHTIDIVAPAGSRSGSLPLIEIPGNTQNAAQDQKYDAEIGIPTNSVLANMWSYAYQVQGNYDLILNFSYDWLPLYLTQFFPRPVAHLISMSSLLNAMDDMIAKVATQFPHAIGVHSKTQAATFPCPDECVCLFNGLDLSLYQFCDQPGNSLGWVGRIAPEKGLEDAVAAANTLGMPLKIFGLMQNEEYWQQVRQAYPDAQIDYQGFVSTNELQAGLRECQAMLATPHWIDAFPTVGLESLACGVPVIAYSRGGLVEIVEDGKTGFLVEPDSIQGLIDAVKRVHTIDRQNCRQQAESLYSLAAMGARVEQWFEKILHR</sequence>
<dbReference type="PANTHER" id="PTHR45947">
    <property type="entry name" value="SULFOQUINOVOSYL TRANSFERASE SQD2"/>
    <property type="match status" value="1"/>
</dbReference>
<dbReference type="AlphaFoldDB" id="A0A480A8J0"/>
<protein>
    <submittedName>
        <fullName evidence="2">Glycosyl transferase, group 1</fullName>
    </submittedName>
</protein>
<name>A0A480A8J0_9CYAN</name>
<proteinExistence type="predicted"/>
<evidence type="ECO:0000313" key="3">
    <source>
        <dbReference type="Proteomes" id="UP000300142"/>
    </source>
</evidence>
<dbReference type="GO" id="GO:0016757">
    <property type="term" value="F:glycosyltransferase activity"/>
    <property type="evidence" value="ECO:0007669"/>
    <property type="project" value="InterPro"/>
</dbReference>
<evidence type="ECO:0000313" key="2">
    <source>
        <dbReference type="EMBL" id="GCL38444.1"/>
    </source>
</evidence>
<gene>
    <name evidence="2" type="ORF">SR1949_35590</name>
</gene>
<dbReference type="Proteomes" id="UP000300142">
    <property type="component" value="Unassembled WGS sequence"/>
</dbReference>
<keyword evidence="3" id="KW-1185">Reference proteome</keyword>
<reference evidence="3" key="1">
    <citation type="submission" date="2019-02" db="EMBL/GenBank/DDBJ databases">
        <title>Draft genome sequence of Sphaerospermopsis reniformis NIES-1949.</title>
        <authorList>
            <person name="Yamaguchi H."/>
            <person name="Suzuki S."/>
            <person name="Kawachi M."/>
        </authorList>
    </citation>
    <scope>NUCLEOTIDE SEQUENCE [LARGE SCALE GENOMIC DNA]</scope>
    <source>
        <strain evidence="3">NIES-1949</strain>
    </source>
</reference>
<dbReference type="EMBL" id="BJCE01000142">
    <property type="protein sequence ID" value="GCL38444.1"/>
    <property type="molecule type" value="Genomic_DNA"/>
</dbReference>
<organism evidence="2 3">
    <name type="scientific">Sphaerospermopsis reniformis</name>
    <dbReference type="NCBI Taxonomy" id="531300"/>
    <lineage>
        <taxon>Bacteria</taxon>
        <taxon>Bacillati</taxon>
        <taxon>Cyanobacteriota</taxon>
        <taxon>Cyanophyceae</taxon>
        <taxon>Nostocales</taxon>
        <taxon>Aphanizomenonaceae</taxon>
        <taxon>Sphaerospermopsis</taxon>
    </lineage>
</organism>
<dbReference type="PANTHER" id="PTHR45947:SF3">
    <property type="entry name" value="SULFOQUINOVOSYL TRANSFERASE SQD2"/>
    <property type="match status" value="1"/>
</dbReference>
<dbReference type="SUPFAM" id="SSF53756">
    <property type="entry name" value="UDP-Glycosyltransferase/glycogen phosphorylase"/>
    <property type="match status" value="1"/>
</dbReference>
<accession>A0A480A8J0</accession>
<dbReference type="InterPro" id="IPR001296">
    <property type="entry name" value="Glyco_trans_1"/>
</dbReference>